<dbReference type="PANTHER" id="PTHR33365:SF4">
    <property type="entry name" value="CYCLOCHLOROTINE BIOSYNTHESIS PROTEIN O"/>
    <property type="match status" value="1"/>
</dbReference>
<evidence type="ECO:0000256" key="1">
    <source>
        <dbReference type="ARBA" id="ARBA00004685"/>
    </source>
</evidence>
<evidence type="ECO:0000256" key="2">
    <source>
        <dbReference type="ARBA" id="ARBA00035112"/>
    </source>
</evidence>
<evidence type="ECO:0000313" key="3">
    <source>
        <dbReference type="EMBL" id="KAJ5209443.1"/>
    </source>
</evidence>
<dbReference type="OrthoDB" id="3687641at2759"/>
<comment type="pathway">
    <text evidence="1">Mycotoxin biosynthesis.</text>
</comment>
<proteinExistence type="inferred from homology"/>
<comment type="similarity">
    <text evidence="2">Belongs to the ustYa family.</text>
</comment>
<accession>A0A9W9MXP3</accession>
<dbReference type="Pfam" id="PF11807">
    <property type="entry name" value="UstYa"/>
    <property type="match status" value="1"/>
</dbReference>
<reference evidence="3" key="2">
    <citation type="journal article" date="2023" name="IMA Fungus">
        <title>Comparative genomic study of the Penicillium genus elucidates a diverse pangenome and 15 lateral gene transfer events.</title>
        <authorList>
            <person name="Petersen C."/>
            <person name="Sorensen T."/>
            <person name="Nielsen M.R."/>
            <person name="Sondergaard T.E."/>
            <person name="Sorensen J.L."/>
            <person name="Fitzpatrick D.A."/>
            <person name="Frisvad J.C."/>
            <person name="Nielsen K.L."/>
        </authorList>
    </citation>
    <scope>NUCLEOTIDE SEQUENCE</scope>
    <source>
        <strain evidence="3">IBT 20477</strain>
    </source>
</reference>
<comment type="caution">
    <text evidence="3">The sequence shown here is derived from an EMBL/GenBank/DDBJ whole genome shotgun (WGS) entry which is preliminary data.</text>
</comment>
<dbReference type="Proteomes" id="UP001150942">
    <property type="component" value="Unassembled WGS sequence"/>
</dbReference>
<organism evidence="3 4">
    <name type="scientific">Penicillium cf. viridicatum</name>
    <dbReference type="NCBI Taxonomy" id="2972119"/>
    <lineage>
        <taxon>Eukaryota</taxon>
        <taxon>Fungi</taxon>
        <taxon>Dikarya</taxon>
        <taxon>Ascomycota</taxon>
        <taxon>Pezizomycotina</taxon>
        <taxon>Eurotiomycetes</taxon>
        <taxon>Eurotiomycetidae</taxon>
        <taxon>Eurotiales</taxon>
        <taxon>Aspergillaceae</taxon>
        <taxon>Penicillium</taxon>
    </lineage>
</organism>
<dbReference type="InterPro" id="IPR021765">
    <property type="entry name" value="UstYa-like"/>
</dbReference>
<dbReference type="GO" id="GO:0043386">
    <property type="term" value="P:mycotoxin biosynthetic process"/>
    <property type="evidence" value="ECO:0007669"/>
    <property type="project" value="InterPro"/>
</dbReference>
<dbReference type="EMBL" id="JAPQKQ010000002">
    <property type="protein sequence ID" value="KAJ5209443.1"/>
    <property type="molecule type" value="Genomic_DNA"/>
</dbReference>
<reference evidence="3" key="1">
    <citation type="submission" date="2022-11" db="EMBL/GenBank/DDBJ databases">
        <authorList>
            <person name="Petersen C."/>
        </authorList>
    </citation>
    <scope>NUCLEOTIDE SEQUENCE</scope>
    <source>
        <strain evidence="3">IBT 20477</strain>
    </source>
</reference>
<protein>
    <submittedName>
        <fullName evidence="3">Uncharacterized protein</fullName>
    </submittedName>
</protein>
<dbReference type="AlphaFoldDB" id="A0A9W9MXP3"/>
<sequence>MRSETIRIAISTLQLLRTNCSIPVFLALRSIRTRISLLAVSRYFRLEDSEVSRLNRDSELPALTKIYSNERVAKEGFYSGPDVLHSLHCLNAIRKHLDMAYYVGSMTLPPEYRRIYIDHCIDHLRQALLCHSDLTPITIKPFTANTSLPYSVTFYLGQTEREYTCRSPEAIRNWVTTRGQRIGRIKPHHPRR</sequence>
<name>A0A9W9MXP3_9EURO</name>
<keyword evidence="4" id="KW-1185">Reference proteome</keyword>
<dbReference type="PANTHER" id="PTHR33365">
    <property type="entry name" value="YALI0B05434P"/>
    <property type="match status" value="1"/>
</dbReference>
<gene>
    <name evidence="3" type="ORF">N7449_003822</name>
</gene>
<evidence type="ECO:0000313" key="4">
    <source>
        <dbReference type="Proteomes" id="UP001150942"/>
    </source>
</evidence>